<sequence length="731" mass="82445">MNVYPSLDPNACEEIEIRHRIPTPSSREEEACHHSEEEDDRLCQPPLPDIPVDIREPETTVISPLRSPFTVTLVLFGAAGLSFFCMYFVPAQSCTRVEWINTSVFLPKDTLIQKYVSYYLALFAIFSIFPIVPYFYVLHLPAHSRDTHVLRHLLVTFFNCSMYLAEVFLLGMVAYKGYRLDILWGVKKVLSYFFTLDHRHVPVMSVVRGHVSLISRETWDCNVHANQWNNVIYLCLYFYLLATFAFELLSFVRLVFRLRYPNVSFSLRLKRRQERDNMEHERRNAMARAAALGITEMQKAAFTSEELELLTEVATHRTLFGHRVPTIIQIAATVYRNALVRHLQKQKEEAMQLNRGINDSLASLCCPSPIRSTVAEIDGRGKSPEIITIDDDDMEQETPQAGESEASEISQAVESSSAFSEVDSTQEIHQESITYQASESTLAEVAGRGKSPEISDGDDMDHDGVEQETLQEEKSEASEISQIMDHSSTYSEASKGQETLQEPAADQGSQISTSLSDTRAVGSNLSGTADPSQISHEAGGVGGNKICEKPNARVTAAVELRPAANDGEHQASQKLRPLPRRVFVKPSKPPSRAAMVQEPSEPRTSSRIQSGYWKCQKQGCGDNNIVKARGNDELIRHIGDHHKSGPCRCCMEDCDALLSKANKLREHLKGKCLRTTFSRNYIVKGDFKFGTRYLANLGEQNRLLLHKTESVSCTRWMKKYKEHLRATDKKN</sequence>
<comment type="caution">
    <text evidence="3">The sequence shown here is derived from an EMBL/GenBank/DDBJ whole genome shotgun (WGS) entry which is preliminary data.</text>
</comment>
<keyword evidence="2" id="KW-0812">Transmembrane</keyword>
<feature type="transmembrane region" description="Helical" evidence="2">
    <location>
        <begin position="116"/>
        <end position="137"/>
    </location>
</feature>
<feature type="transmembrane region" description="Helical" evidence="2">
    <location>
        <begin position="69"/>
        <end position="89"/>
    </location>
</feature>
<dbReference type="EMBL" id="JAUCMV010000002">
    <property type="protein sequence ID" value="KAK0415613.1"/>
    <property type="molecule type" value="Genomic_DNA"/>
</dbReference>
<reference evidence="3" key="1">
    <citation type="submission" date="2023-06" db="EMBL/GenBank/DDBJ databases">
        <title>Genomic analysis of the entomopathogenic nematode Steinernema hermaphroditum.</title>
        <authorList>
            <person name="Schwarz E.M."/>
            <person name="Heppert J.K."/>
            <person name="Baniya A."/>
            <person name="Schwartz H.T."/>
            <person name="Tan C.-H."/>
            <person name="Antoshechkin I."/>
            <person name="Sternberg P.W."/>
            <person name="Goodrich-Blair H."/>
            <person name="Dillman A.R."/>
        </authorList>
    </citation>
    <scope>NUCLEOTIDE SEQUENCE</scope>
    <source>
        <strain evidence="3">PS9179</strain>
        <tissue evidence="3">Whole animal</tissue>
    </source>
</reference>
<name>A0AA39I0M7_9BILA</name>
<evidence type="ECO:0000313" key="3">
    <source>
        <dbReference type="EMBL" id="KAK0415613.1"/>
    </source>
</evidence>
<organism evidence="3 4">
    <name type="scientific">Steinernema hermaphroditum</name>
    <dbReference type="NCBI Taxonomy" id="289476"/>
    <lineage>
        <taxon>Eukaryota</taxon>
        <taxon>Metazoa</taxon>
        <taxon>Ecdysozoa</taxon>
        <taxon>Nematoda</taxon>
        <taxon>Chromadorea</taxon>
        <taxon>Rhabditida</taxon>
        <taxon>Tylenchina</taxon>
        <taxon>Panagrolaimomorpha</taxon>
        <taxon>Strongyloidoidea</taxon>
        <taxon>Steinernematidae</taxon>
        <taxon>Steinernema</taxon>
    </lineage>
</organism>
<accession>A0AA39I0M7</accession>
<feature type="compositionally biased region" description="Polar residues" evidence="1">
    <location>
        <begin position="478"/>
        <end position="500"/>
    </location>
</feature>
<evidence type="ECO:0000256" key="1">
    <source>
        <dbReference type="SAM" id="MobiDB-lite"/>
    </source>
</evidence>
<keyword evidence="4" id="KW-1185">Reference proteome</keyword>
<feature type="compositionally biased region" description="Polar residues" evidence="1">
    <location>
        <begin position="507"/>
        <end position="535"/>
    </location>
</feature>
<evidence type="ECO:0000313" key="4">
    <source>
        <dbReference type="Proteomes" id="UP001175271"/>
    </source>
</evidence>
<feature type="region of interest" description="Disordered" evidence="1">
    <location>
        <begin position="377"/>
        <end position="546"/>
    </location>
</feature>
<dbReference type="Proteomes" id="UP001175271">
    <property type="component" value="Unassembled WGS sequence"/>
</dbReference>
<feature type="compositionally biased region" description="Basic and acidic residues" evidence="1">
    <location>
        <begin position="26"/>
        <end position="36"/>
    </location>
</feature>
<protein>
    <submittedName>
        <fullName evidence="3">Uncharacterized protein</fullName>
    </submittedName>
</protein>
<feature type="region of interest" description="Disordered" evidence="1">
    <location>
        <begin position="23"/>
        <end position="43"/>
    </location>
</feature>
<gene>
    <name evidence="3" type="ORF">QR680_012027</name>
</gene>
<evidence type="ECO:0000256" key="2">
    <source>
        <dbReference type="SAM" id="Phobius"/>
    </source>
</evidence>
<keyword evidence="2" id="KW-1133">Transmembrane helix</keyword>
<feature type="compositionally biased region" description="Polar residues" evidence="1">
    <location>
        <begin position="397"/>
        <end position="441"/>
    </location>
</feature>
<dbReference type="AlphaFoldDB" id="A0AA39I0M7"/>
<proteinExistence type="predicted"/>
<feature type="transmembrane region" description="Helical" evidence="2">
    <location>
        <begin position="236"/>
        <end position="256"/>
    </location>
</feature>
<keyword evidence="2" id="KW-0472">Membrane</keyword>
<feature type="region of interest" description="Disordered" evidence="1">
    <location>
        <begin position="582"/>
        <end position="608"/>
    </location>
</feature>
<feature type="transmembrane region" description="Helical" evidence="2">
    <location>
        <begin position="149"/>
        <end position="175"/>
    </location>
</feature>